<dbReference type="GO" id="GO:0051087">
    <property type="term" value="F:protein-folding chaperone binding"/>
    <property type="evidence" value="ECO:0007669"/>
    <property type="project" value="TreeGrafter"/>
</dbReference>
<name>A0A1S1YZ13_FLAPC</name>
<dbReference type="STRING" id="915059.NH26_07735"/>
<feature type="region of interest" description="Disordered" evidence="4">
    <location>
        <begin position="49"/>
        <end position="82"/>
    </location>
</feature>
<evidence type="ECO:0000313" key="7">
    <source>
        <dbReference type="Proteomes" id="UP000179797"/>
    </source>
</evidence>
<dbReference type="EMBL" id="JRYR02000001">
    <property type="protein sequence ID" value="OHX66249.1"/>
    <property type="molecule type" value="Genomic_DNA"/>
</dbReference>
<evidence type="ECO:0000256" key="3">
    <source>
        <dbReference type="ARBA" id="ARBA00022824"/>
    </source>
</evidence>
<dbReference type="InterPro" id="IPR036869">
    <property type="entry name" value="J_dom_sf"/>
</dbReference>
<feature type="compositionally biased region" description="Low complexity" evidence="4">
    <location>
        <begin position="52"/>
        <end position="74"/>
    </location>
</feature>
<keyword evidence="3" id="KW-0256">Endoplasmic reticulum</keyword>
<dbReference type="SMART" id="SM00271">
    <property type="entry name" value="DnaJ"/>
    <property type="match status" value="1"/>
</dbReference>
<organism evidence="6 7">
    <name type="scientific">Flammeovirga pacifica</name>
    <dbReference type="NCBI Taxonomy" id="915059"/>
    <lineage>
        <taxon>Bacteria</taxon>
        <taxon>Pseudomonadati</taxon>
        <taxon>Bacteroidota</taxon>
        <taxon>Cytophagia</taxon>
        <taxon>Cytophagales</taxon>
        <taxon>Flammeovirgaceae</taxon>
        <taxon>Flammeovirga</taxon>
    </lineage>
</organism>
<sequence length="144" mass="17115">MLVDRFKDILRSTINDQLTNNSVLNDLFSDDFEKEWKKYYEDIINKNKYNEQNDTSYTNDNSSNYQQSYQSKSSTPPPSQEDKYYNALEVSKGADFPTIKKAYRKMVKVYHPDLFQGDPKKQEMAQKVTLEINEAYNYFEKKLK</sequence>
<proteinExistence type="predicted"/>
<dbReference type="GO" id="GO:0051787">
    <property type="term" value="F:misfolded protein binding"/>
    <property type="evidence" value="ECO:0007669"/>
    <property type="project" value="TreeGrafter"/>
</dbReference>
<evidence type="ECO:0000259" key="5">
    <source>
        <dbReference type="PROSITE" id="PS50076"/>
    </source>
</evidence>
<dbReference type="Pfam" id="PF00226">
    <property type="entry name" value="DnaJ"/>
    <property type="match status" value="1"/>
</dbReference>
<dbReference type="OrthoDB" id="665715at2"/>
<dbReference type="PROSITE" id="PS50076">
    <property type="entry name" value="DNAJ_2"/>
    <property type="match status" value="1"/>
</dbReference>
<dbReference type="GO" id="GO:0034975">
    <property type="term" value="P:protein folding in endoplasmic reticulum"/>
    <property type="evidence" value="ECO:0007669"/>
    <property type="project" value="TreeGrafter"/>
</dbReference>
<evidence type="ECO:0000256" key="4">
    <source>
        <dbReference type="SAM" id="MobiDB-lite"/>
    </source>
</evidence>
<dbReference type="Proteomes" id="UP000179797">
    <property type="component" value="Unassembled WGS sequence"/>
</dbReference>
<keyword evidence="2" id="KW-0732">Signal</keyword>
<comment type="caution">
    <text evidence="6">The sequence shown here is derived from an EMBL/GenBank/DDBJ whole genome shotgun (WGS) entry which is preliminary data.</text>
</comment>
<protein>
    <recommendedName>
        <fullName evidence="5">J domain-containing protein</fullName>
    </recommendedName>
</protein>
<dbReference type="InterPro" id="IPR001623">
    <property type="entry name" value="DnaJ_domain"/>
</dbReference>
<dbReference type="RefSeq" id="WP_052432091.1">
    <property type="nucleotide sequence ID" value="NZ_JRYR02000001.1"/>
</dbReference>
<gene>
    <name evidence="6" type="ORF">NH26_07735</name>
</gene>
<evidence type="ECO:0000313" key="6">
    <source>
        <dbReference type="EMBL" id="OHX66249.1"/>
    </source>
</evidence>
<dbReference type="PANTHER" id="PTHR44140:SF2">
    <property type="entry name" value="LD25575P"/>
    <property type="match status" value="1"/>
</dbReference>
<dbReference type="AlphaFoldDB" id="A0A1S1YZ13"/>
<dbReference type="InterPro" id="IPR051727">
    <property type="entry name" value="DnaJ_C3_Co-chaperones"/>
</dbReference>
<reference evidence="6 7" key="1">
    <citation type="journal article" date="2012" name="Int. J. Syst. Evol. Microbiol.">
        <title>Flammeovirga pacifica sp. nov., isolated from deep-sea sediment.</title>
        <authorList>
            <person name="Xu H."/>
            <person name="Fu Y."/>
            <person name="Yang N."/>
            <person name="Ding Z."/>
            <person name="Lai Q."/>
            <person name="Zeng R."/>
        </authorList>
    </citation>
    <scope>NUCLEOTIDE SEQUENCE [LARGE SCALE GENOMIC DNA]</scope>
    <source>
        <strain evidence="7">DSM 24597 / LMG 26175 / WPAGA1</strain>
    </source>
</reference>
<dbReference type="SUPFAM" id="SSF46565">
    <property type="entry name" value="Chaperone J-domain"/>
    <property type="match status" value="1"/>
</dbReference>
<dbReference type="CDD" id="cd06257">
    <property type="entry name" value="DnaJ"/>
    <property type="match status" value="1"/>
</dbReference>
<accession>A0A1S1YZ13</accession>
<dbReference type="PRINTS" id="PR00625">
    <property type="entry name" value="JDOMAIN"/>
</dbReference>
<evidence type="ECO:0000256" key="1">
    <source>
        <dbReference type="ARBA" id="ARBA00004240"/>
    </source>
</evidence>
<dbReference type="PANTHER" id="PTHR44140">
    <property type="entry name" value="LD25575P"/>
    <property type="match status" value="1"/>
</dbReference>
<keyword evidence="7" id="KW-1185">Reference proteome</keyword>
<dbReference type="Gene3D" id="1.10.287.110">
    <property type="entry name" value="DnaJ domain"/>
    <property type="match status" value="1"/>
</dbReference>
<evidence type="ECO:0000256" key="2">
    <source>
        <dbReference type="ARBA" id="ARBA00022729"/>
    </source>
</evidence>
<comment type="subcellular location">
    <subcellularLocation>
        <location evidence="1">Endoplasmic reticulum</location>
    </subcellularLocation>
</comment>
<feature type="domain" description="J" evidence="5">
    <location>
        <begin position="83"/>
        <end position="144"/>
    </location>
</feature>